<protein>
    <submittedName>
        <fullName evidence="2">LSU ribosomal protein L11p (L12e)</fullName>
    </submittedName>
</protein>
<keyword evidence="2" id="KW-0687">Ribonucleoprotein</keyword>
<feature type="non-terminal residue" evidence="2">
    <location>
        <position position="1"/>
    </location>
</feature>
<organism evidence="2">
    <name type="scientific">uncultured Acidimicrobiales bacterium</name>
    <dbReference type="NCBI Taxonomy" id="310071"/>
    <lineage>
        <taxon>Bacteria</taxon>
        <taxon>Bacillati</taxon>
        <taxon>Actinomycetota</taxon>
        <taxon>Acidimicrobiia</taxon>
        <taxon>Acidimicrobiales</taxon>
        <taxon>environmental samples</taxon>
    </lineage>
</organism>
<gene>
    <name evidence="2" type="ORF">AVDCRST_MAG76-3620</name>
</gene>
<sequence length="141" mass="15463">GKEEGHPDHQAAAAGRQGHAGASRRHCPRPDRGVHPGLREAVQRRHRGPGRQHRPRRGHDLRGPVLQLRAEDHARAGADPGRSRDRQGRLAPEERGGGHHHRRPGHRDRQGEAARPQHPGPRGGQGPGPRHRTLHGRGGQV</sequence>
<feature type="non-terminal residue" evidence="2">
    <location>
        <position position="141"/>
    </location>
</feature>
<evidence type="ECO:0000313" key="2">
    <source>
        <dbReference type="EMBL" id="CAA9275212.1"/>
    </source>
</evidence>
<proteinExistence type="predicted"/>
<dbReference type="GO" id="GO:0005840">
    <property type="term" value="C:ribosome"/>
    <property type="evidence" value="ECO:0007669"/>
    <property type="project" value="UniProtKB-KW"/>
</dbReference>
<reference evidence="2" key="1">
    <citation type="submission" date="2020-02" db="EMBL/GenBank/DDBJ databases">
        <authorList>
            <person name="Meier V. D."/>
        </authorList>
    </citation>
    <scope>NUCLEOTIDE SEQUENCE</scope>
    <source>
        <strain evidence="2">AVDCRST_MAG76</strain>
    </source>
</reference>
<feature type="compositionally biased region" description="Basic and acidic residues" evidence="1">
    <location>
        <begin position="69"/>
        <end position="97"/>
    </location>
</feature>
<feature type="compositionally biased region" description="Basic and acidic residues" evidence="1">
    <location>
        <begin position="28"/>
        <end position="43"/>
    </location>
</feature>
<accession>A0A6J4JCE7</accession>
<evidence type="ECO:0000256" key="1">
    <source>
        <dbReference type="SAM" id="MobiDB-lite"/>
    </source>
</evidence>
<name>A0A6J4JCE7_9ACTN</name>
<dbReference type="EMBL" id="CADCSZ010000215">
    <property type="protein sequence ID" value="CAA9275212.1"/>
    <property type="molecule type" value="Genomic_DNA"/>
</dbReference>
<feature type="compositionally biased region" description="Low complexity" evidence="1">
    <location>
        <begin position="10"/>
        <end position="21"/>
    </location>
</feature>
<dbReference type="AlphaFoldDB" id="A0A6J4JCE7"/>
<feature type="compositionally biased region" description="Basic residues" evidence="1">
    <location>
        <begin position="44"/>
        <end position="59"/>
    </location>
</feature>
<keyword evidence="2" id="KW-0689">Ribosomal protein</keyword>
<feature type="region of interest" description="Disordered" evidence="1">
    <location>
        <begin position="1"/>
        <end position="141"/>
    </location>
</feature>